<dbReference type="InterPro" id="IPR039426">
    <property type="entry name" value="TonB-dep_rcpt-like"/>
</dbReference>
<protein>
    <recommendedName>
        <fullName evidence="8">TonB-dependent receptor plug domain-containing protein</fullName>
    </recommendedName>
</protein>
<dbReference type="eggNOG" id="COG1629">
    <property type="taxonomic scope" value="Bacteria"/>
</dbReference>
<evidence type="ECO:0000256" key="6">
    <source>
        <dbReference type="ARBA" id="ARBA00023237"/>
    </source>
</evidence>
<sequence>MLFTGLLVSPVFGQEANGLRQLLLRGTVFSTSDGKPIEGASVTVDKKHTLTDREGRFTISVDKPKGVLLTKHIGYKEQRVAYENTATLLNIALQANEKQIEEVEVVSTGYQNISKERATGSFVQVDNKLLSRRVSTNLLERLDGVSSGVLFDKNQVGNNQAFANIRGRSTLFADPNPLIVVDNFPFQGDINTLNPNDVESITILKDAAAASIWGAKSGNGVIVIQTKSGRGSQRTKVDLNSNVTITDRPNLFYRPQLSSSEYIDMQEFLFEKGYYAASLRNEYSYIPQAVDIFQKRKLEAISADQAEMQLGQLRRNQVRSDIKDRLYRTGVNQQYALSVQGGNEQSNFYLSAGYDNNIAMSRPNASNRKTLNSNWANNYWQNKLELSLGLSYTQADDKGSGNTYNPLSPYDQILDVDGKSLAVSSGVLRADYVDSVGKGLLMDWKYRPLEELNLHRTAAATKMLRTNLALTYRPTAELSIVARYQYADQQAEREVLAEANSFYARHLINSYTQYNPTTGIIKYPVPMGGILDRTENFNIENYGRLQANYAKRLFDGFQINVLTGLEINERKNGYNSYRYYGYNPETGTNANTMMNFIDAFPLYYNSSSSSRLPTGAGQGGGVDRYRSYFSNASITYQERYVWTASARKDASNLFGVSSNQKGVPLWSTGLLWNLHNESFFDIGWMNRMQVKATFGYTGNVDRSVSALLTSTIGRSSSNGINEWGTYYTEILNPPNPSLRWEKIKKMNVGMVFGLWNDRVRGSLDYYYHKGIDLIGDSPIAPQVGLSKYRGNSAQVKTNGVDVDITSRNIQYRDFSWTSHWLFNWIKDEIVRYDAAKGSNRTIVESNWSNPLVGYPQNSIFSFPWQGLDNQGLPIGVFNDQPSSNYTAILNQVDPSRIKYHGSGSPRYFGSWRNDFQWKSINLSFNITYKMDYHFRRRNVFNGSSYGFAQEGYSDRWQQPGDELSTYIPALMYPMNANRSAFFNNAEILVERGDHIRLQDIQLTYDFALKRAIANTVARMQLYGYFNNVAVLWRANKQEIDPNSISSPPVPQSWSIGFKANF</sequence>
<organism evidence="9 10">
    <name type="scientific">Sphingobacterium paucimobilis HER1398</name>
    <dbReference type="NCBI Taxonomy" id="1346330"/>
    <lineage>
        <taxon>Bacteria</taxon>
        <taxon>Pseudomonadati</taxon>
        <taxon>Bacteroidota</taxon>
        <taxon>Sphingobacteriia</taxon>
        <taxon>Sphingobacteriales</taxon>
        <taxon>Sphingobacteriaceae</taxon>
        <taxon>Sphingobacterium</taxon>
    </lineage>
</organism>
<dbReference type="SUPFAM" id="SSF56935">
    <property type="entry name" value="Porins"/>
    <property type="match status" value="1"/>
</dbReference>
<evidence type="ECO:0000256" key="2">
    <source>
        <dbReference type="ARBA" id="ARBA00022448"/>
    </source>
</evidence>
<keyword evidence="6 7" id="KW-0998">Cell outer membrane</keyword>
<evidence type="ECO:0000313" key="9">
    <source>
        <dbReference type="EMBL" id="ERJ58812.1"/>
    </source>
</evidence>
<evidence type="ECO:0000256" key="1">
    <source>
        <dbReference type="ARBA" id="ARBA00004571"/>
    </source>
</evidence>
<evidence type="ECO:0000313" key="10">
    <source>
        <dbReference type="Proteomes" id="UP000016584"/>
    </source>
</evidence>
<comment type="caution">
    <text evidence="9">The sequence shown here is derived from an EMBL/GenBank/DDBJ whole genome shotgun (WGS) entry which is preliminary data.</text>
</comment>
<dbReference type="Proteomes" id="UP000016584">
    <property type="component" value="Unassembled WGS sequence"/>
</dbReference>
<dbReference type="NCBIfam" id="TIGR04057">
    <property type="entry name" value="SusC_RagA_signa"/>
    <property type="match status" value="1"/>
</dbReference>
<dbReference type="Pfam" id="PF13715">
    <property type="entry name" value="CarbopepD_reg_2"/>
    <property type="match status" value="1"/>
</dbReference>
<keyword evidence="4 7" id="KW-0812">Transmembrane</keyword>
<dbReference type="InterPro" id="IPR037066">
    <property type="entry name" value="Plug_dom_sf"/>
</dbReference>
<comment type="subcellular location">
    <subcellularLocation>
        <location evidence="1 7">Cell outer membrane</location>
        <topology evidence="1 7">Multi-pass membrane protein</topology>
    </subcellularLocation>
</comment>
<dbReference type="InterPro" id="IPR023997">
    <property type="entry name" value="TonB-dep_OMP_SusC/RagA_CS"/>
</dbReference>
<dbReference type="PROSITE" id="PS52016">
    <property type="entry name" value="TONB_DEPENDENT_REC_3"/>
    <property type="match status" value="1"/>
</dbReference>
<keyword evidence="3 7" id="KW-1134">Transmembrane beta strand</keyword>
<evidence type="ECO:0000256" key="4">
    <source>
        <dbReference type="ARBA" id="ARBA00022692"/>
    </source>
</evidence>
<dbReference type="InterPro" id="IPR036942">
    <property type="entry name" value="Beta-barrel_TonB_sf"/>
</dbReference>
<dbReference type="Gene3D" id="2.60.40.1120">
    <property type="entry name" value="Carboxypeptidase-like, regulatory domain"/>
    <property type="match status" value="1"/>
</dbReference>
<dbReference type="NCBIfam" id="TIGR04056">
    <property type="entry name" value="OMP_RagA_SusC"/>
    <property type="match status" value="1"/>
</dbReference>
<evidence type="ECO:0000256" key="7">
    <source>
        <dbReference type="PROSITE-ProRule" id="PRU01360"/>
    </source>
</evidence>
<evidence type="ECO:0000256" key="5">
    <source>
        <dbReference type="ARBA" id="ARBA00023136"/>
    </source>
</evidence>
<reference evidence="9 10" key="1">
    <citation type="journal article" date="2013" name="Genome Announc.">
        <title>The Draft Genome Sequence of Sphingomonas paucimobilis Strain HER1398 (Proteobacteria), Host to the Giant PAU Phage, Indicates That It Is a Member of the Genus Sphingobacterium (Bacteroidetes).</title>
        <authorList>
            <person name="White R.A.III."/>
            <person name="Suttle C.A."/>
        </authorList>
    </citation>
    <scope>NUCLEOTIDE SEQUENCE [LARGE SCALE GENOMIC DNA]</scope>
    <source>
        <strain evidence="9 10">HER1398</strain>
    </source>
</reference>
<dbReference type="PATRIC" id="fig|1346330.5.peg.2143"/>
<accession>U2HTH0</accession>
<dbReference type="InterPro" id="IPR008969">
    <property type="entry name" value="CarboxyPept-like_regulatory"/>
</dbReference>
<keyword evidence="10" id="KW-1185">Reference proteome</keyword>
<dbReference type="GO" id="GO:0009279">
    <property type="term" value="C:cell outer membrane"/>
    <property type="evidence" value="ECO:0007669"/>
    <property type="project" value="UniProtKB-SubCell"/>
</dbReference>
<gene>
    <name evidence="9" type="ORF">M472_08525</name>
</gene>
<dbReference type="SUPFAM" id="SSF49464">
    <property type="entry name" value="Carboxypeptidase regulatory domain-like"/>
    <property type="match status" value="1"/>
</dbReference>
<keyword evidence="5 7" id="KW-0472">Membrane</keyword>
<dbReference type="Pfam" id="PF07715">
    <property type="entry name" value="Plug"/>
    <property type="match status" value="1"/>
</dbReference>
<dbReference type="Gene3D" id="2.170.130.10">
    <property type="entry name" value="TonB-dependent receptor, plug domain"/>
    <property type="match status" value="1"/>
</dbReference>
<dbReference type="STRING" id="1346330.M472_08525"/>
<dbReference type="EMBL" id="ATDL01000015">
    <property type="protein sequence ID" value="ERJ58812.1"/>
    <property type="molecule type" value="Genomic_DNA"/>
</dbReference>
<dbReference type="AlphaFoldDB" id="U2HTH0"/>
<comment type="similarity">
    <text evidence="7">Belongs to the TonB-dependent receptor family.</text>
</comment>
<evidence type="ECO:0000256" key="3">
    <source>
        <dbReference type="ARBA" id="ARBA00022452"/>
    </source>
</evidence>
<feature type="domain" description="TonB-dependent receptor plug" evidence="8">
    <location>
        <begin position="115"/>
        <end position="221"/>
    </location>
</feature>
<dbReference type="InterPro" id="IPR012910">
    <property type="entry name" value="Plug_dom"/>
</dbReference>
<proteinExistence type="inferred from homology"/>
<name>U2HTH0_9SPHI</name>
<dbReference type="Gene3D" id="2.40.170.20">
    <property type="entry name" value="TonB-dependent receptor, beta-barrel domain"/>
    <property type="match status" value="1"/>
</dbReference>
<evidence type="ECO:0000259" key="8">
    <source>
        <dbReference type="Pfam" id="PF07715"/>
    </source>
</evidence>
<dbReference type="InterPro" id="IPR023996">
    <property type="entry name" value="TonB-dep_OMP_SusC/RagA"/>
</dbReference>
<keyword evidence="2 7" id="KW-0813">Transport</keyword>